<dbReference type="OrthoDB" id="9799894at2"/>
<dbReference type="InterPro" id="IPR009562">
    <property type="entry name" value="DUF1178"/>
</dbReference>
<protein>
    <submittedName>
        <fullName evidence="2">DUF1178 family protein</fullName>
    </submittedName>
</protein>
<dbReference type="Proteomes" id="UP000321249">
    <property type="component" value="Unassembled WGS sequence"/>
</dbReference>
<dbReference type="AlphaFoldDB" id="A0A5C6TX75"/>
<evidence type="ECO:0000313" key="3">
    <source>
        <dbReference type="Proteomes" id="UP000321249"/>
    </source>
</evidence>
<dbReference type="EMBL" id="VOQQ01000001">
    <property type="protein sequence ID" value="TXC64505.1"/>
    <property type="molecule type" value="Genomic_DNA"/>
</dbReference>
<comment type="caution">
    <text evidence="2">The sequence shown here is derived from an EMBL/GenBank/DDBJ whole genome shotgun (WGS) entry which is preliminary data.</text>
</comment>
<name>A0A5C6TX75_9SPHN</name>
<dbReference type="RefSeq" id="WP_147043928.1">
    <property type="nucleotide sequence ID" value="NZ_BAABIR010000001.1"/>
</dbReference>
<organism evidence="2 3">
    <name type="scientific">Allosphingosinicella ginsenosidimutans</name>
    <dbReference type="NCBI Taxonomy" id="1176539"/>
    <lineage>
        <taxon>Bacteria</taxon>
        <taxon>Pseudomonadati</taxon>
        <taxon>Pseudomonadota</taxon>
        <taxon>Alphaproteobacteria</taxon>
        <taxon>Sphingomonadales</taxon>
        <taxon>Sphingomonadaceae</taxon>
        <taxon>Allosphingosinicella</taxon>
    </lineage>
</organism>
<reference evidence="2 3" key="1">
    <citation type="journal article" date="2015" name="J. Microbiol.">
        <title>Sphingosinicella ginsenosidimutans sp. nov., with ginsenoside converting activity.</title>
        <authorList>
            <person name="Kim J.K."/>
            <person name="Kang M.S."/>
            <person name="Park S.C."/>
            <person name="Kim K.M."/>
            <person name="Choi K."/>
            <person name="Yoon M.H."/>
            <person name="Im W.T."/>
        </authorList>
    </citation>
    <scope>NUCLEOTIDE SEQUENCE [LARGE SCALE GENOMIC DNA]</scope>
    <source>
        <strain evidence="2 3">BS-11</strain>
    </source>
</reference>
<proteinExistence type="predicted"/>
<feature type="compositionally biased region" description="Pro residues" evidence="1">
    <location>
        <begin position="127"/>
        <end position="140"/>
    </location>
</feature>
<evidence type="ECO:0000313" key="2">
    <source>
        <dbReference type="EMBL" id="TXC64505.1"/>
    </source>
</evidence>
<sequence>MIVFDLKCAGGHVFEGWFGSSADYEDQQGRGLVSCPVCGSGEVTKAPMAPAVPAKGNAAPDPATVKKMMAELAQLQGRMLEKSEHVGDRFPDEARAIHLGESEARAIHGRATREEAARLAEEGVPISPLPFPVPDPADRN</sequence>
<gene>
    <name evidence="2" type="ORF">FRZ32_13090</name>
</gene>
<feature type="region of interest" description="Disordered" evidence="1">
    <location>
        <begin position="119"/>
        <end position="140"/>
    </location>
</feature>
<dbReference type="Pfam" id="PF06676">
    <property type="entry name" value="DUF1178"/>
    <property type="match status" value="1"/>
</dbReference>
<dbReference type="PIRSF" id="PIRSF032131">
    <property type="entry name" value="UCP032131"/>
    <property type="match status" value="1"/>
</dbReference>
<accession>A0A5C6TX75</accession>
<evidence type="ECO:0000256" key="1">
    <source>
        <dbReference type="SAM" id="MobiDB-lite"/>
    </source>
</evidence>
<keyword evidence="3" id="KW-1185">Reference proteome</keyword>